<feature type="transmembrane region" description="Helical" evidence="1">
    <location>
        <begin position="193"/>
        <end position="208"/>
    </location>
</feature>
<dbReference type="EMBL" id="QKXQ01000524">
    <property type="protein sequence ID" value="REH91680.1"/>
    <property type="molecule type" value="Genomic_DNA"/>
</dbReference>
<dbReference type="GO" id="GO:0008237">
    <property type="term" value="F:metallopeptidase activity"/>
    <property type="evidence" value="ECO:0007669"/>
    <property type="project" value="UniProtKB-KW"/>
</dbReference>
<dbReference type="Proteomes" id="UP000256562">
    <property type="component" value="Unassembled WGS sequence"/>
</dbReference>
<dbReference type="AlphaFoldDB" id="A0A2K3ZJF7"/>
<dbReference type="KEGG" id="sfq:C7J90_01260"/>
<keyword evidence="1" id="KW-1133">Transmembrane helix</keyword>
<comment type="caution">
    <text evidence="3">The sequence shown here is derived from an EMBL/GenBank/DDBJ whole genome shotgun (WGS) entry which is preliminary data.</text>
</comment>
<keyword evidence="3" id="KW-0482">Metalloprotease</keyword>
<dbReference type="InterPro" id="IPR052710">
    <property type="entry name" value="CAAX_protease"/>
</dbReference>
<dbReference type="Pfam" id="PF02517">
    <property type="entry name" value="Rce1-like"/>
    <property type="match status" value="1"/>
</dbReference>
<sequence length="238" mass="27120">MQRFHSDKVAWRDLWAFLVYVIVSVFLIPFIFHLFRPSSQSLSSPLILNMMGIMTALAVISYLAWSHRHQLREQIKVHLRYLKGSFKLIILAYILYMVANAITTALMNFLPEQWQFTNTGNQEAIKILFEDPKILPVVFINIAILTPIMEELLFRHIIIGELGKKLGFIVMGVVSIIFFAGMHLILAVSPFEAIPYLLMATMFVVIYIKSGRNIAVSIASHMLVNTVAFIALVVQSYS</sequence>
<evidence type="ECO:0000313" key="3">
    <source>
        <dbReference type="EMBL" id="REH91680.1"/>
    </source>
</evidence>
<dbReference type="GO" id="GO:0006508">
    <property type="term" value="P:proteolysis"/>
    <property type="evidence" value="ECO:0007669"/>
    <property type="project" value="UniProtKB-KW"/>
</dbReference>
<organism evidence="3 6">
    <name type="scientific">Staphylococcus felis</name>
    <dbReference type="NCBI Taxonomy" id="46127"/>
    <lineage>
        <taxon>Bacteria</taxon>
        <taxon>Bacillati</taxon>
        <taxon>Bacillota</taxon>
        <taxon>Bacilli</taxon>
        <taxon>Bacillales</taxon>
        <taxon>Staphylococcaceae</taxon>
        <taxon>Staphylococcus</taxon>
    </lineage>
</organism>
<keyword evidence="3" id="KW-0645">Protease</keyword>
<dbReference type="GO" id="GO:0080120">
    <property type="term" value="P:CAAX-box protein maturation"/>
    <property type="evidence" value="ECO:0007669"/>
    <property type="project" value="UniProtKB-ARBA"/>
</dbReference>
<gene>
    <name evidence="4" type="ORF">DOS76_07190</name>
    <name evidence="3" type="ORF">DOS83_11125</name>
</gene>
<accession>A0A2K3ZJF7</accession>
<feature type="domain" description="CAAX prenyl protease 2/Lysostaphin resistance protein A-like" evidence="2">
    <location>
        <begin position="136"/>
        <end position="227"/>
    </location>
</feature>
<evidence type="ECO:0000313" key="5">
    <source>
        <dbReference type="Proteomes" id="UP000256337"/>
    </source>
</evidence>
<feature type="transmembrane region" description="Helical" evidence="1">
    <location>
        <begin position="86"/>
        <end position="110"/>
    </location>
</feature>
<feature type="transmembrane region" description="Helical" evidence="1">
    <location>
        <begin position="134"/>
        <end position="154"/>
    </location>
</feature>
<keyword evidence="1" id="KW-0812">Transmembrane</keyword>
<dbReference type="InterPro" id="IPR003675">
    <property type="entry name" value="Rce1/LyrA-like_dom"/>
</dbReference>
<feature type="transmembrane region" description="Helical" evidence="1">
    <location>
        <begin position="166"/>
        <end position="187"/>
    </location>
</feature>
<dbReference type="Proteomes" id="UP000256337">
    <property type="component" value="Unassembled WGS sequence"/>
</dbReference>
<dbReference type="RefSeq" id="WP_103207425.1">
    <property type="nucleotide sequence ID" value="NZ_CAJUZR010000016.1"/>
</dbReference>
<dbReference type="OrthoDB" id="2394218at2"/>
<dbReference type="PANTHER" id="PTHR36435">
    <property type="entry name" value="SLR1288 PROTEIN"/>
    <property type="match status" value="1"/>
</dbReference>
<dbReference type="PANTHER" id="PTHR36435:SF1">
    <property type="entry name" value="CAAX AMINO TERMINAL PROTEASE FAMILY PROTEIN"/>
    <property type="match status" value="1"/>
</dbReference>
<proteinExistence type="predicted"/>
<dbReference type="EMBL" id="QKYD01000108">
    <property type="protein sequence ID" value="REI21336.1"/>
    <property type="molecule type" value="Genomic_DNA"/>
</dbReference>
<protein>
    <submittedName>
        <fullName evidence="3">CPBP family intramembrane metalloprotease</fullName>
    </submittedName>
</protein>
<evidence type="ECO:0000313" key="6">
    <source>
        <dbReference type="Proteomes" id="UP000256562"/>
    </source>
</evidence>
<reference evidence="5 6" key="1">
    <citation type="journal article" date="2018" name="Vet. Microbiol.">
        <title>Characterisation of Staphylococcus felis isolated from cats using whole genome sequencing.</title>
        <authorList>
            <person name="Worthing K."/>
            <person name="Pang S."/>
            <person name="Trott D.J."/>
            <person name="Abraham S."/>
            <person name="Coombs G.W."/>
            <person name="Jordan D."/>
            <person name="McIntyre L."/>
            <person name="Davies M.R."/>
            <person name="Norris J."/>
        </authorList>
    </citation>
    <scope>NUCLEOTIDE SEQUENCE [LARGE SCALE GENOMIC DNA]</scope>
    <source>
        <strain evidence="4 5">F25</strain>
        <strain evidence="3 6">F9</strain>
    </source>
</reference>
<evidence type="ECO:0000259" key="2">
    <source>
        <dbReference type="Pfam" id="PF02517"/>
    </source>
</evidence>
<keyword evidence="1" id="KW-0472">Membrane</keyword>
<keyword evidence="3" id="KW-0378">Hydrolase</keyword>
<feature type="transmembrane region" description="Helical" evidence="1">
    <location>
        <begin position="215"/>
        <end position="237"/>
    </location>
</feature>
<dbReference type="GO" id="GO:0004175">
    <property type="term" value="F:endopeptidase activity"/>
    <property type="evidence" value="ECO:0007669"/>
    <property type="project" value="UniProtKB-ARBA"/>
</dbReference>
<name>A0A2K3ZJF7_9STAP</name>
<feature type="transmembrane region" description="Helical" evidence="1">
    <location>
        <begin position="14"/>
        <end position="35"/>
    </location>
</feature>
<evidence type="ECO:0000256" key="1">
    <source>
        <dbReference type="SAM" id="Phobius"/>
    </source>
</evidence>
<feature type="transmembrane region" description="Helical" evidence="1">
    <location>
        <begin position="47"/>
        <end position="65"/>
    </location>
</feature>
<dbReference type="GeneID" id="48056834"/>
<evidence type="ECO:0000313" key="4">
    <source>
        <dbReference type="EMBL" id="REI21336.1"/>
    </source>
</evidence>